<keyword evidence="2 4" id="KW-0560">Oxidoreductase</keyword>
<dbReference type="SUPFAM" id="SSF53720">
    <property type="entry name" value="ALDH-like"/>
    <property type="match status" value="1"/>
</dbReference>
<feature type="active site" evidence="5 6">
    <location>
        <position position="226"/>
    </location>
</feature>
<evidence type="ECO:0000313" key="10">
    <source>
        <dbReference type="Proteomes" id="UP000029052"/>
    </source>
</evidence>
<comment type="similarity">
    <text evidence="1 4 7">Belongs to the aldehyde dehydrogenase family.</text>
</comment>
<dbReference type="PROSITE" id="PS00687">
    <property type="entry name" value="ALDEHYDE_DEHYDR_GLU"/>
    <property type="match status" value="1"/>
</dbReference>
<feature type="active site" evidence="5">
    <location>
        <position position="260"/>
    </location>
</feature>
<evidence type="ECO:0000256" key="7">
    <source>
        <dbReference type="RuleBase" id="RU003345"/>
    </source>
</evidence>
<protein>
    <recommendedName>
        <fullName evidence="4">Aldehyde dehydrogenase</fullName>
    </recommendedName>
</protein>
<evidence type="ECO:0000256" key="5">
    <source>
        <dbReference type="PIRSR" id="PIRSR036492-1"/>
    </source>
</evidence>
<evidence type="ECO:0000256" key="1">
    <source>
        <dbReference type="ARBA" id="ARBA00009986"/>
    </source>
</evidence>
<dbReference type="InterPro" id="IPR016162">
    <property type="entry name" value="Ald_DH_N"/>
</dbReference>
<dbReference type="InterPro" id="IPR015590">
    <property type="entry name" value="Aldehyde_DH_dom"/>
</dbReference>
<name>A0A087BAD2_9BIFI</name>
<dbReference type="GO" id="GO:0004029">
    <property type="term" value="F:aldehyde dehydrogenase (NAD+) activity"/>
    <property type="evidence" value="ECO:0007669"/>
    <property type="project" value="TreeGrafter"/>
</dbReference>
<accession>A0A087BAD2</accession>
<reference evidence="9 10" key="1">
    <citation type="submission" date="2014-03" db="EMBL/GenBank/DDBJ databases">
        <title>Genomics of Bifidobacteria.</title>
        <authorList>
            <person name="Ventura M."/>
            <person name="Milani C."/>
            <person name="Lugli G.A."/>
        </authorList>
    </citation>
    <scope>NUCLEOTIDE SEQUENCE [LARGE SCALE GENOMIC DNA]</scope>
    <source>
        <strain evidence="9 10">LMG 11591</strain>
    </source>
</reference>
<dbReference type="FunFam" id="3.40.309.10:FF:000003">
    <property type="entry name" value="Aldehyde dehydrogenase"/>
    <property type="match status" value="1"/>
</dbReference>
<evidence type="ECO:0000256" key="2">
    <source>
        <dbReference type="ARBA" id="ARBA00023002"/>
    </source>
</evidence>
<dbReference type="InterPro" id="IPR012394">
    <property type="entry name" value="Aldehyde_DH_NAD(P)"/>
</dbReference>
<dbReference type="InterPro" id="IPR016161">
    <property type="entry name" value="Ald_DH/histidinol_DH"/>
</dbReference>
<dbReference type="InterPro" id="IPR029510">
    <property type="entry name" value="Ald_DH_CS_GLU"/>
</dbReference>
<evidence type="ECO:0000256" key="4">
    <source>
        <dbReference type="PIRNR" id="PIRNR036492"/>
    </source>
</evidence>
<dbReference type="Proteomes" id="UP000029052">
    <property type="component" value="Unassembled WGS sequence"/>
</dbReference>
<dbReference type="GO" id="GO:0006081">
    <property type="term" value="P:aldehyde metabolic process"/>
    <property type="evidence" value="ECO:0007669"/>
    <property type="project" value="InterPro"/>
</dbReference>
<evidence type="ECO:0000256" key="3">
    <source>
        <dbReference type="ARBA" id="ARBA00023027"/>
    </source>
</evidence>
<organism evidence="9 10">
    <name type="scientific">Bifidobacterium magnum</name>
    <dbReference type="NCBI Taxonomy" id="1692"/>
    <lineage>
        <taxon>Bacteria</taxon>
        <taxon>Bacillati</taxon>
        <taxon>Actinomycetota</taxon>
        <taxon>Actinomycetes</taxon>
        <taxon>Bifidobacteriales</taxon>
        <taxon>Bifidobacteriaceae</taxon>
        <taxon>Bifidobacterium</taxon>
    </lineage>
</organism>
<dbReference type="EMBL" id="JGZB01000005">
    <property type="protein sequence ID" value="KFI67982.1"/>
    <property type="molecule type" value="Genomic_DNA"/>
</dbReference>
<evidence type="ECO:0000256" key="6">
    <source>
        <dbReference type="PROSITE-ProRule" id="PRU10007"/>
    </source>
</evidence>
<dbReference type="CDD" id="cd07136">
    <property type="entry name" value="ALDH_YwdH-P39616"/>
    <property type="match status" value="1"/>
</dbReference>
<dbReference type="Gene3D" id="3.40.605.10">
    <property type="entry name" value="Aldehyde Dehydrogenase, Chain A, domain 1"/>
    <property type="match status" value="1"/>
</dbReference>
<proteinExistence type="inferred from homology"/>
<gene>
    <name evidence="9" type="ORF">BMAGN_1574</name>
</gene>
<feature type="domain" description="Aldehyde dehydrogenase" evidence="8">
    <location>
        <begin position="16"/>
        <end position="447"/>
    </location>
</feature>
<dbReference type="Pfam" id="PF00171">
    <property type="entry name" value="Aldedh"/>
    <property type="match status" value="1"/>
</dbReference>
<evidence type="ECO:0000313" key="9">
    <source>
        <dbReference type="EMBL" id="KFI67982.1"/>
    </source>
</evidence>
<dbReference type="FunFam" id="3.40.605.10:FF:000004">
    <property type="entry name" value="Aldehyde dehydrogenase"/>
    <property type="match status" value="1"/>
</dbReference>
<keyword evidence="3" id="KW-0520">NAD</keyword>
<dbReference type="eggNOG" id="COG1012">
    <property type="taxonomic scope" value="Bacteria"/>
</dbReference>
<comment type="caution">
    <text evidence="9">The sequence shown here is derived from an EMBL/GenBank/DDBJ whole genome shotgun (WGS) entry which is preliminary data.</text>
</comment>
<dbReference type="STRING" id="1692.BMAGN_1574"/>
<dbReference type="GO" id="GO:0005737">
    <property type="term" value="C:cytoplasm"/>
    <property type="evidence" value="ECO:0007669"/>
    <property type="project" value="TreeGrafter"/>
</dbReference>
<evidence type="ECO:0000259" key="8">
    <source>
        <dbReference type="Pfam" id="PF00171"/>
    </source>
</evidence>
<dbReference type="AlphaFoldDB" id="A0A087BAD2"/>
<dbReference type="PIRSF" id="PIRSF036492">
    <property type="entry name" value="ALDH"/>
    <property type="match status" value="1"/>
</dbReference>
<dbReference type="PANTHER" id="PTHR43570">
    <property type="entry name" value="ALDEHYDE DEHYDROGENASE"/>
    <property type="match status" value="1"/>
</dbReference>
<keyword evidence="10" id="KW-1185">Reference proteome</keyword>
<sequence length="477" mass="52981">MTLSSSQAPAQPVYSSLDDVQQQAARMREFFGTGQSRDLKHRKQALTDMKQWLKAHEKEVLQALHQDLGKAAYESYITELGLVYEEIDLCLRHMRGWAEPKRVPTPMTMFPSTSTVYPYPYGVVLVLSPWNYPLQLALVPMVDAIAAGNCVAFKPARESAATSAMLIRMAQEVFDPQFVCGIPGSDHMNDWILATQWDYIMFTGSPRIGKVVMAAAAQFLTPVTLELGGKSPCIVNDDANLKVAADRIAWGKGINSGQTCVAPDYLLVQENVAQKLTELIKEAWTRYYGEDALDSPIWPHMISDKHFKRVMGLITNRNADSKILCGGEGDETTLKIEPTMLSNITLKDPVMGEEIFGPVLPVITFKTLDEAFGIVRSFPDPLACYIFSESKRVQQRVIDELQFGGMSINDVCVHLSNPNMGFGGVGNSGMGAYHGKVGFDTFTHYKSTMNHSTKMDIDVRYPPFTAEKKNLARKLMG</sequence>
<dbReference type="InterPro" id="IPR016163">
    <property type="entry name" value="Ald_DH_C"/>
</dbReference>
<dbReference type="RefSeq" id="WP_022859533.1">
    <property type="nucleotide sequence ID" value="NZ_JGZB01000005.1"/>
</dbReference>
<dbReference type="PANTHER" id="PTHR43570:SF16">
    <property type="entry name" value="ALDEHYDE DEHYDROGENASE TYPE III, ISOFORM Q"/>
    <property type="match status" value="1"/>
</dbReference>
<dbReference type="Gene3D" id="3.40.309.10">
    <property type="entry name" value="Aldehyde Dehydrogenase, Chain A, domain 2"/>
    <property type="match status" value="1"/>
</dbReference>